<proteinExistence type="predicted"/>
<evidence type="ECO:0000313" key="2">
    <source>
        <dbReference type="Proteomes" id="UP000054097"/>
    </source>
</evidence>
<name>A0A0C3AUM0_SERVB</name>
<reference evidence="2" key="2">
    <citation type="submission" date="2015-01" db="EMBL/GenBank/DDBJ databases">
        <title>Evolutionary Origins and Diversification of the Mycorrhizal Mutualists.</title>
        <authorList>
            <consortium name="DOE Joint Genome Institute"/>
            <consortium name="Mycorrhizal Genomics Consortium"/>
            <person name="Kohler A."/>
            <person name="Kuo A."/>
            <person name="Nagy L.G."/>
            <person name="Floudas D."/>
            <person name="Copeland A."/>
            <person name="Barry K.W."/>
            <person name="Cichocki N."/>
            <person name="Veneault-Fourrey C."/>
            <person name="LaButti K."/>
            <person name="Lindquist E.A."/>
            <person name="Lipzen A."/>
            <person name="Lundell T."/>
            <person name="Morin E."/>
            <person name="Murat C."/>
            <person name="Riley R."/>
            <person name="Ohm R."/>
            <person name="Sun H."/>
            <person name="Tunlid A."/>
            <person name="Henrissat B."/>
            <person name="Grigoriev I.V."/>
            <person name="Hibbett D.S."/>
            <person name="Martin F."/>
        </authorList>
    </citation>
    <scope>NUCLEOTIDE SEQUENCE [LARGE SCALE GENOMIC DNA]</scope>
    <source>
        <strain evidence="2">MAFF 305830</strain>
    </source>
</reference>
<accession>A0A0C3AUM0</accession>
<dbReference type="Proteomes" id="UP000054097">
    <property type="component" value="Unassembled WGS sequence"/>
</dbReference>
<organism evidence="1 2">
    <name type="scientific">Serendipita vermifera MAFF 305830</name>
    <dbReference type="NCBI Taxonomy" id="933852"/>
    <lineage>
        <taxon>Eukaryota</taxon>
        <taxon>Fungi</taxon>
        <taxon>Dikarya</taxon>
        <taxon>Basidiomycota</taxon>
        <taxon>Agaricomycotina</taxon>
        <taxon>Agaricomycetes</taxon>
        <taxon>Sebacinales</taxon>
        <taxon>Serendipitaceae</taxon>
        <taxon>Serendipita</taxon>
    </lineage>
</organism>
<sequence length="116" mass="12102">MARSRILVAKRPIASSQPVQRHASTFANEAFASSSSRLNAHVLLGLSMLVLSANARPLDTPGQANNIGIGNLLSGTAAEWASSKGGLGEQIAESFLKLLHLNGATPEQPADDSLLE</sequence>
<reference evidence="1 2" key="1">
    <citation type="submission" date="2014-04" db="EMBL/GenBank/DDBJ databases">
        <authorList>
            <consortium name="DOE Joint Genome Institute"/>
            <person name="Kuo A."/>
            <person name="Zuccaro A."/>
            <person name="Kohler A."/>
            <person name="Nagy L.G."/>
            <person name="Floudas D."/>
            <person name="Copeland A."/>
            <person name="Barry K.W."/>
            <person name="Cichocki N."/>
            <person name="Veneault-Fourrey C."/>
            <person name="LaButti K."/>
            <person name="Lindquist E.A."/>
            <person name="Lipzen A."/>
            <person name="Lundell T."/>
            <person name="Morin E."/>
            <person name="Murat C."/>
            <person name="Sun H."/>
            <person name="Tunlid A."/>
            <person name="Henrissat B."/>
            <person name="Grigoriev I.V."/>
            <person name="Hibbett D.S."/>
            <person name="Martin F."/>
            <person name="Nordberg H.P."/>
            <person name="Cantor M.N."/>
            <person name="Hua S.X."/>
        </authorList>
    </citation>
    <scope>NUCLEOTIDE SEQUENCE [LARGE SCALE GENOMIC DNA]</scope>
    <source>
        <strain evidence="1 2">MAFF 305830</strain>
    </source>
</reference>
<dbReference type="HOGENOM" id="CLU_2098326_0_0_1"/>
<dbReference type="EMBL" id="KN824294">
    <property type="protein sequence ID" value="KIM28265.1"/>
    <property type="molecule type" value="Genomic_DNA"/>
</dbReference>
<evidence type="ECO:0000313" key="1">
    <source>
        <dbReference type="EMBL" id="KIM28265.1"/>
    </source>
</evidence>
<dbReference type="AlphaFoldDB" id="A0A0C3AUM0"/>
<gene>
    <name evidence="1" type="ORF">M408DRAFT_145118</name>
</gene>
<dbReference type="OrthoDB" id="3257801at2759"/>
<protein>
    <submittedName>
        <fullName evidence="1">Uncharacterized protein</fullName>
    </submittedName>
</protein>
<keyword evidence="2" id="KW-1185">Reference proteome</keyword>